<comment type="caution">
    <text evidence="2">The sequence shown here is derived from an EMBL/GenBank/DDBJ whole genome shotgun (WGS) entry which is preliminary data.</text>
</comment>
<feature type="region of interest" description="Disordered" evidence="1">
    <location>
        <begin position="1"/>
        <end position="32"/>
    </location>
</feature>
<dbReference type="Proteomes" id="UP001629113">
    <property type="component" value="Unassembled WGS sequence"/>
</dbReference>
<dbReference type="EMBL" id="JBFCZG010000006">
    <property type="protein sequence ID" value="KAL3420705.1"/>
    <property type="molecule type" value="Genomic_DNA"/>
</dbReference>
<reference evidence="2 3" key="1">
    <citation type="submission" date="2024-06" db="EMBL/GenBank/DDBJ databases">
        <title>Complete genome of Phlyctema vagabunda strain 19-DSS-EL-015.</title>
        <authorList>
            <person name="Fiorenzani C."/>
        </authorList>
    </citation>
    <scope>NUCLEOTIDE SEQUENCE [LARGE SCALE GENOMIC DNA]</scope>
    <source>
        <strain evidence="2 3">19-DSS-EL-015</strain>
    </source>
</reference>
<organism evidence="2 3">
    <name type="scientific">Phlyctema vagabunda</name>
    <dbReference type="NCBI Taxonomy" id="108571"/>
    <lineage>
        <taxon>Eukaryota</taxon>
        <taxon>Fungi</taxon>
        <taxon>Dikarya</taxon>
        <taxon>Ascomycota</taxon>
        <taxon>Pezizomycotina</taxon>
        <taxon>Leotiomycetes</taxon>
        <taxon>Helotiales</taxon>
        <taxon>Dermateaceae</taxon>
        <taxon>Phlyctema</taxon>
    </lineage>
</organism>
<accession>A0ABR4PBL5</accession>
<keyword evidence="3" id="KW-1185">Reference proteome</keyword>
<evidence type="ECO:0000256" key="1">
    <source>
        <dbReference type="SAM" id="MobiDB-lite"/>
    </source>
</evidence>
<proteinExistence type="predicted"/>
<feature type="region of interest" description="Disordered" evidence="1">
    <location>
        <begin position="194"/>
        <end position="213"/>
    </location>
</feature>
<evidence type="ECO:0000313" key="3">
    <source>
        <dbReference type="Proteomes" id="UP001629113"/>
    </source>
</evidence>
<feature type="region of interest" description="Disordered" evidence="1">
    <location>
        <begin position="323"/>
        <end position="348"/>
    </location>
</feature>
<gene>
    <name evidence="2" type="ORF">PVAG01_07150</name>
</gene>
<feature type="region of interest" description="Disordered" evidence="1">
    <location>
        <begin position="221"/>
        <end position="250"/>
    </location>
</feature>
<name>A0ABR4PBL5_9HELO</name>
<sequence>MAPQSPVFEPDSVPVESNAQDHTHAPATSSSAVLARYEIESGRGNEGTKILMLEWEDEDNSKSLGDWEVSWEGKSTVLSARDGADGKLHRLYFLLPPNSPVPRIIKLAQARGKTMQTNPLPAIFPAELGITARTAGRKGVLHTIWAKKRLSVLQGEIETEMKTNGEGVGLEMALQEKQWIEDNFGVGAKNGAESLLSSGSPRTPIGGRLSEKLKGLRLGTSATDLGSATPEPPAAPEGHSDAHPLSPDMSDVAVSSFSAFHGASSRPSNRAVAQSPPGYIVAQQGNSRDGGRMSSLDAITGGYIPKRDEMETEDGLFAVKMSPRSPEMAKSPFSFTTQDTAPWLKGNE</sequence>
<evidence type="ECO:0000313" key="2">
    <source>
        <dbReference type="EMBL" id="KAL3420705.1"/>
    </source>
</evidence>
<protein>
    <submittedName>
        <fullName evidence="2">Uncharacterized protein</fullName>
    </submittedName>
</protein>